<dbReference type="Gene3D" id="3.40.50.10110">
    <property type="entry name" value="DNA polymerase III subunit chi"/>
    <property type="match status" value="1"/>
</dbReference>
<dbReference type="Proteomes" id="UP001431784">
    <property type="component" value="Unassembled WGS sequence"/>
</dbReference>
<comment type="caution">
    <text evidence="1">The sequence shown here is derived from an EMBL/GenBank/DDBJ whole genome shotgun (WGS) entry which is preliminary data.</text>
</comment>
<evidence type="ECO:0000313" key="1">
    <source>
        <dbReference type="EMBL" id="MDD7970307.1"/>
    </source>
</evidence>
<accession>A0ABT5T7Y8</accession>
<evidence type="ECO:0000313" key="2">
    <source>
        <dbReference type="Proteomes" id="UP001431784"/>
    </source>
</evidence>
<dbReference type="EMBL" id="JAQZSM010000003">
    <property type="protein sequence ID" value="MDD7970307.1"/>
    <property type="molecule type" value="Genomic_DNA"/>
</dbReference>
<name>A0ABT5T7Y8_9RHOB</name>
<keyword evidence="1" id="KW-0548">Nucleotidyltransferase</keyword>
<keyword evidence="2" id="KW-1185">Reference proteome</keyword>
<dbReference type="EC" id="2.7.7.7" evidence="1"/>
<keyword evidence="1" id="KW-0808">Transferase</keyword>
<proteinExistence type="predicted"/>
<dbReference type="GO" id="GO:0003887">
    <property type="term" value="F:DNA-directed DNA polymerase activity"/>
    <property type="evidence" value="ECO:0007669"/>
    <property type="project" value="UniProtKB-EC"/>
</dbReference>
<dbReference type="InterPro" id="IPR007459">
    <property type="entry name" value="DNA_pol3_chi"/>
</dbReference>
<dbReference type="SUPFAM" id="SSF102400">
    <property type="entry name" value="DNA polymerase III chi subunit"/>
    <property type="match status" value="1"/>
</dbReference>
<dbReference type="InterPro" id="IPR036768">
    <property type="entry name" value="PolIII_chi_sf"/>
</dbReference>
<sequence length="154" mass="16880">MGKVIFYHLTRNPLEVTAHMLLDRAHQAGWRVTVRGRDPAVLARLDETLWLGDKAGFLPHGLAGGAHDADQPILLTQDHACPNNPACLMVIDMADATPQDADGLERLWILFDGNDAAATDHARAQWKAVKAAGMPAEYWSEESGRWQMKAQSGS</sequence>
<protein>
    <submittedName>
        <fullName evidence="1">DNA polymerase III subunit chi</fullName>
        <ecNumber evidence="1">2.7.7.7</ecNumber>
    </submittedName>
</protein>
<dbReference type="RefSeq" id="WP_274350927.1">
    <property type="nucleotide sequence ID" value="NZ_JAQZSM010000003.1"/>
</dbReference>
<reference evidence="1" key="1">
    <citation type="submission" date="2023-02" db="EMBL/GenBank/DDBJ databases">
        <title>Description of Roseinatronobacter alkalisoli sp. nov., an alkaliphilic bacerium isolated from soda soil.</title>
        <authorList>
            <person name="Wei W."/>
        </authorList>
    </citation>
    <scope>NUCLEOTIDE SEQUENCE</scope>
    <source>
        <strain evidence="1">HJB301</strain>
    </source>
</reference>
<organism evidence="1 2">
    <name type="scientific">Roseinatronobacter alkalisoli</name>
    <dbReference type="NCBI Taxonomy" id="3028235"/>
    <lineage>
        <taxon>Bacteria</taxon>
        <taxon>Pseudomonadati</taxon>
        <taxon>Pseudomonadota</taxon>
        <taxon>Alphaproteobacteria</taxon>
        <taxon>Rhodobacterales</taxon>
        <taxon>Paracoccaceae</taxon>
        <taxon>Roseinatronobacter</taxon>
    </lineage>
</organism>
<dbReference type="PANTHER" id="PTHR38767:SF1">
    <property type="entry name" value="DNA POLYMERASE III SUBUNIT CHI"/>
    <property type="match status" value="1"/>
</dbReference>
<dbReference type="PANTHER" id="PTHR38767">
    <property type="entry name" value="DNA POLYMERASE III SUBUNIT CHI"/>
    <property type="match status" value="1"/>
</dbReference>
<dbReference type="Pfam" id="PF04364">
    <property type="entry name" value="DNA_pol3_chi"/>
    <property type="match status" value="1"/>
</dbReference>
<dbReference type="NCBIfam" id="NF004347">
    <property type="entry name" value="PRK05728.1-4"/>
    <property type="match status" value="1"/>
</dbReference>
<gene>
    <name evidence="1" type="ORF">PUT78_04280</name>
</gene>